<dbReference type="GO" id="GO:0019556">
    <property type="term" value="P:L-histidine catabolic process to glutamate and formamide"/>
    <property type="evidence" value="ECO:0007669"/>
    <property type="project" value="UniProtKB-UniRule"/>
</dbReference>
<comment type="caution">
    <text evidence="9">The sequence shown here is derived from an EMBL/GenBank/DDBJ whole genome shotgun (WGS) entry which is preliminary data.</text>
</comment>
<evidence type="ECO:0000313" key="9">
    <source>
        <dbReference type="EMBL" id="KMQ59384.1"/>
    </source>
</evidence>
<keyword evidence="2 5" id="KW-0378">Hydrolase</keyword>
<feature type="binding site" evidence="7">
    <location>
        <position position="158"/>
    </location>
    <ligand>
        <name>Mn(2+)</name>
        <dbReference type="ChEBI" id="CHEBI:29035"/>
        <label>1</label>
    </ligand>
</feature>
<feature type="binding site" evidence="5 7">
    <location>
        <position position="160"/>
    </location>
    <ligand>
        <name>Mn(2+)</name>
        <dbReference type="ChEBI" id="CHEBI:29035"/>
        <label>1</label>
    </ligand>
</feature>
<feature type="binding site" evidence="5">
    <location>
        <position position="156"/>
    </location>
    <ligand>
        <name>Mn(2+)</name>
        <dbReference type="ChEBI" id="CHEBI:29035"/>
        <label>2</label>
    </ligand>
</feature>
<comment type="function">
    <text evidence="5">Catalyzes the conversion of N-formimidoyl-L-glutamate to L-glutamate and formamide.</text>
</comment>
<dbReference type="GO" id="GO:0019557">
    <property type="term" value="P:L-histidine catabolic process to glutamate and formate"/>
    <property type="evidence" value="ECO:0007669"/>
    <property type="project" value="UniProtKB-UniPathway"/>
</dbReference>
<dbReference type="EMBL" id="LFND01000007">
    <property type="protein sequence ID" value="KMQ59384.1"/>
    <property type="molecule type" value="Genomic_DNA"/>
</dbReference>
<dbReference type="GO" id="GO:0030145">
    <property type="term" value="F:manganese ion binding"/>
    <property type="evidence" value="ECO:0007669"/>
    <property type="project" value="UniProtKB-UniRule"/>
</dbReference>
<dbReference type="PROSITE" id="PS51409">
    <property type="entry name" value="ARGINASE_2"/>
    <property type="match status" value="1"/>
</dbReference>
<evidence type="ECO:0000313" key="10">
    <source>
        <dbReference type="Proteomes" id="UP000036261"/>
    </source>
</evidence>
<comment type="similarity">
    <text evidence="5 8">Belongs to the arginase family.</text>
</comment>
<keyword evidence="4 5" id="KW-0464">Manganese</keyword>
<dbReference type="InterPro" id="IPR023696">
    <property type="entry name" value="Ureohydrolase_dom_sf"/>
</dbReference>
<proteinExistence type="inferred from homology"/>
<comment type="cofactor">
    <cofactor evidence="5 7">
        <name>Mn(2+)</name>
        <dbReference type="ChEBI" id="CHEBI:29035"/>
    </cofactor>
    <text evidence="5 7">Binds 2 manganese ions per subunit.</text>
</comment>
<dbReference type="PANTHER" id="PTHR11358:SF35">
    <property type="entry name" value="FORMIMIDOYLGLUTAMASE"/>
    <property type="match status" value="1"/>
</dbReference>
<dbReference type="PIRSF" id="PIRSF036979">
    <property type="entry name" value="Arginase"/>
    <property type="match status" value="1"/>
</dbReference>
<feature type="binding site" evidence="5 7">
    <location>
        <position position="245"/>
    </location>
    <ligand>
        <name>Mn(2+)</name>
        <dbReference type="ChEBI" id="CHEBI:29035"/>
        <label>1</label>
    </ligand>
</feature>
<keyword evidence="1 5" id="KW-0479">Metal-binding</keyword>
<evidence type="ECO:0000256" key="3">
    <source>
        <dbReference type="ARBA" id="ARBA00022808"/>
    </source>
</evidence>
<dbReference type="Pfam" id="PF00491">
    <property type="entry name" value="Arginase"/>
    <property type="match status" value="1"/>
</dbReference>
<dbReference type="GO" id="GO:0033389">
    <property type="term" value="P:putrescine biosynthetic process from arginine, via agmatine"/>
    <property type="evidence" value="ECO:0007669"/>
    <property type="project" value="TreeGrafter"/>
</dbReference>
<dbReference type="CDD" id="cd09988">
    <property type="entry name" value="Formimidoylglutamase"/>
    <property type="match status" value="1"/>
</dbReference>
<dbReference type="PANTHER" id="PTHR11358">
    <property type="entry name" value="ARGINASE/AGMATINASE"/>
    <property type="match status" value="1"/>
</dbReference>
<name>A0A0J7I093_9FLAO</name>
<dbReference type="RefSeq" id="WP_241486063.1">
    <property type="nucleotide sequence ID" value="NZ_LFND01000007.1"/>
</dbReference>
<dbReference type="AlphaFoldDB" id="A0A0J7I093"/>
<evidence type="ECO:0000256" key="5">
    <source>
        <dbReference type="HAMAP-Rule" id="MF_00737"/>
    </source>
</evidence>
<evidence type="ECO:0000256" key="1">
    <source>
        <dbReference type="ARBA" id="ARBA00022723"/>
    </source>
</evidence>
<dbReference type="STRING" id="558151.ACM46_19940"/>
<evidence type="ECO:0000256" key="7">
    <source>
        <dbReference type="PIRSR" id="PIRSR036979-1"/>
    </source>
</evidence>
<gene>
    <name evidence="5" type="primary">hutG</name>
    <name evidence="9" type="ORF">ACM46_19940</name>
</gene>
<dbReference type="HAMAP" id="MF_00737">
    <property type="entry name" value="Formimidoylglutam"/>
    <property type="match status" value="1"/>
</dbReference>
<feature type="binding site" evidence="7">
    <location>
        <position position="247"/>
    </location>
    <ligand>
        <name>Mn(2+)</name>
        <dbReference type="ChEBI" id="CHEBI:29035"/>
        <label>1</label>
    </ligand>
</feature>
<organism evidence="9 10">
    <name type="scientific">Chryseobacterium angstadtii</name>
    <dbReference type="NCBI Taxonomy" id="558151"/>
    <lineage>
        <taxon>Bacteria</taxon>
        <taxon>Pseudomonadati</taxon>
        <taxon>Bacteroidota</taxon>
        <taxon>Flavobacteriia</taxon>
        <taxon>Flavobacteriales</taxon>
        <taxon>Weeksellaceae</taxon>
        <taxon>Chryseobacterium group</taxon>
        <taxon>Chryseobacterium</taxon>
    </lineage>
</organism>
<keyword evidence="10" id="KW-1185">Reference proteome</keyword>
<evidence type="ECO:0000256" key="2">
    <source>
        <dbReference type="ARBA" id="ARBA00022801"/>
    </source>
</evidence>
<keyword evidence="3 5" id="KW-0369">Histidine metabolism</keyword>
<sequence length="316" mass="35599">MSLKFNLNSMFQDTWQGRLDGEELLFHRIFQRVREEKDYDHIAADDFVLHGFAVDEGVRRNKGRQGAKEAPDVIRKNMSNFPVIRPDFTLLDFGNITCENGDLESSQNTLAKNVSKVLLKGGKSVVLGGGHEVTYAHYLGLKTAFPEQKIGIINIDAHFDNRQPEEGVGASSGTGFWQIAQEGQINSLHIGIQRNSNTLKLFDTAHQYGMKYILADELFFENLPSIYQRIDELMESVDFIYLTICMDVFNASIAPGVSASAYNGIFADTPFMHLYRHILKSKKLIALDAAEVNPSLDIQERTARLAACLVNEWFMI</sequence>
<protein>
    <recommendedName>
        <fullName evidence="5 6">Formimidoylglutamase</fullName>
        <ecNumber evidence="5 6">3.5.3.8</ecNumber>
    </recommendedName>
    <alternativeName>
        <fullName evidence="5">Formiminoglutamase</fullName>
    </alternativeName>
    <alternativeName>
        <fullName evidence="5">Formiminoglutamate hydrolase</fullName>
    </alternativeName>
</protein>
<dbReference type="UniPathway" id="UPA00379">
    <property type="reaction ID" value="UER00552"/>
</dbReference>
<dbReference type="GO" id="GO:0050415">
    <property type="term" value="F:formimidoylglutamase activity"/>
    <property type="evidence" value="ECO:0007669"/>
    <property type="project" value="UniProtKB-UniRule"/>
</dbReference>
<reference evidence="9 10" key="1">
    <citation type="journal article" date="2013" name="Int. J. Syst. Evol. Microbiol.">
        <title>Chryseobacterium angstadtii sp. nov., isolated from a newt tank.</title>
        <authorList>
            <person name="Kirk K.E."/>
            <person name="Hoffman J.A."/>
            <person name="Smith K.A."/>
            <person name="Strahan B.L."/>
            <person name="Failor K.C."/>
            <person name="Krebs J.E."/>
            <person name="Gale A.N."/>
            <person name="Do T.D."/>
            <person name="Sontag T.C."/>
            <person name="Batties A.M."/>
            <person name="Mistiszyn K."/>
            <person name="Newman J.D."/>
        </authorList>
    </citation>
    <scope>NUCLEOTIDE SEQUENCE [LARGE SCALE GENOMIC DNA]</scope>
    <source>
        <strain evidence="9 10">KM</strain>
    </source>
</reference>
<feature type="binding site" evidence="5 7">
    <location>
        <position position="156"/>
    </location>
    <ligand>
        <name>Mn(2+)</name>
        <dbReference type="ChEBI" id="CHEBI:29035"/>
        <label>1</label>
    </ligand>
</feature>
<evidence type="ECO:0000256" key="4">
    <source>
        <dbReference type="ARBA" id="ARBA00023211"/>
    </source>
</evidence>
<dbReference type="InterPro" id="IPR005923">
    <property type="entry name" value="HutG"/>
</dbReference>
<feature type="binding site" evidence="5 7">
    <location>
        <position position="131"/>
    </location>
    <ligand>
        <name>Mn(2+)</name>
        <dbReference type="ChEBI" id="CHEBI:29035"/>
        <label>1</label>
    </ligand>
</feature>
<comment type="catalytic activity">
    <reaction evidence="5">
        <text>N-formimidoyl-L-glutamate + H2O = formamide + L-glutamate</text>
        <dbReference type="Rhea" id="RHEA:22492"/>
        <dbReference type="ChEBI" id="CHEBI:15377"/>
        <dbReference type="ChEBI" id="CHEBI:16397"/>
        <dbReference type="ChEBI" id="CHEBI:29985"/>
        <dbReference type="ChEBI" id="CHEBI:58928"/>
        <dbReference type="EC" id="3.5.3.8"/>
    </reaction>
</comment>
<dbReference type="PATRIC" id="fig|558151.6.peg.4195"/>
<dbReference type="NCBIfam" id="TIGR01227">
    <property type="entry name" value="hutG"/>
    <property type="match status" value="1"/>
</dbReference>
<dbReference type="InterPro" id="IPR006035">
    <property type="entry name" value="Ureohydrolase"/>
</dbReference>
<accession>A0A0J7I093</accession>
<evidence type="ECO:0000256" key="8">
    <source>
        <dbReference type="PROSITE-ProRule" id="PRU00742"/>
    </source>
</evidence>
<feature type="binding site" evidence="5">
    <location>
        <position position="158"/>
    </location>
    <ligand>
        <name>Mn(2+)</name>
        <dbReference type="ChEBI" id="CHEBI:29035"/>
        <label>2</label>
    </ligand>
</feature>
<feature type="binding site" evidence="5">
    <location>
        <position position="245"/>
    </location>
    <ligand>
        <name>Mn(2+)</name>
        <dbReference type="ChEBI" id="CHEBI:29035"/>
        <label>2</label>
    </ligand>
</feature>
<dbReference type="Proteomes" id="UP000036261">
    <property type="component" value="Unassembled WGS sequence"/>
</dbReference>
<dbReference type="GO" id="GO:0008783">
    <property type="term" value="F:agmatinase activity"/>
    <property type="evidence" value="ECO:0007669"/>
    <property type="project" value="TreeGrafter"/>
</dbReference>
<dbReference type="EC" id="3.5.3.8" evidence="5 6"/>
<dbReference type="SUPFAM" id="SSF52768">
    <property type="entry name" value="Arginase/deacetylase"/>
    <property type="match status" value="1"/>
</dbReference>
<dbReference type="Gene3D" id="3.40.800.10">
    <property type="entry name" value="Ureohydrolase domain"/>
    <property type="match status" value="1"/>
</dbReference>
<feature type="binding site" evidence="5">
    <location>
        <position position="247"/>
    </location>
    <ligand>
        <name>Mn(2+)</name>
        <dbReference type="ChEBI" id="CHEBI:29035"/>
        <label>2</label>
    </ligand>
</feature>
<evidence type="ECO:0000256" key="6">
    <source>
        <dbReference type="NCBIfam" id="TIGR01227"/>
    </source>
</evidence>
<comment type="pathway">
    <text evidence="5">Amino-acid degradation; L-histidine degradation into L-glutamate; L-glutamate from N-formimidoyl-L-glutamate (hydrolase route): step 1/1.</text>
</comment>